<sequence length="132" mass="14544">MSSKAIHQIPVSSIKIKSYLRNLASYVPGEYKELGLIISYPPQASDKLDAENNDMVFDAKQAYIDGQAHSQANAIDQSLRRNGVAIIQASDFPTLSQATFHPEIQFQAMPVFHKSVTANGETIDLTPLLKQV</sequence>
<gene>
    <name evidence="1" type="ORF">K8W02_05640</name>
</gene>
<evidence type="ECO:0000313" key="2">
    <source>
        <dbReference type="Proteomes" id="UP000717835"/>
    </source>
</evidence>
<dbReference type="RefSeq" id="WP_276827269.1">
    <property type="nucleotide sequence ID" value="NZ_DYVX01000048.1"/>
</dbReference>
<comment type="caution">
    <text evidence="1">The sequence shown here is derived from an EMBL/GenBank/DDBJ whole genome shotgun (WGS) entry which is preliminary data.</text>
</comment>
<dbReference type="EMBL" id="DYVX01000048">
    <property type="protein sequence ID" value="HJF91850.1"/>
    <property type="molecule type" value="Genomic_DNA"/>
</dbReference>
<dbReference type="Proteomes" id="UP000717835">
    <property type="component" value="Unassembled WGS sequence"/>
</dbReference>
<reference evidence="1" key="1">
    <citation type="journal article" date="2021" name="PeerJ">
        <title>Extensive microbial diversity within the chicken gut microbiome revealed by metagenomics and culture.</title>
        <authorList>
            <person name="Gilroy R."/>
            <person name="Ravi A."/>
            <person name="Getino M."/>
            <person name="Pursley I."/>
            <person name="Horton D.L."/>
            <person name="Alikhan N.F."/>
            <person name="Baker D."/>
            <person name="Gharbi K."/>
            <person name="Hall N."/>
            <person name="Watson M."/>
            <person name="Adriaenssens E.M."/>
            <person name="Foster-Nyarko E."/>
            <person name="Jarju S."/>
            <person name="Secka A."/>
            <person name="Antonio M."/>
            <person name="Oren A."/>
            <person name="Chaudhuri R.R."/>
            <person name="La Ragione R."/>
            <person name="Hildebrand F."/>
            <person name="Pallen M.J."/>
        </authorList>
    </citation>
    <scope>NUCLEOTIDE SEQUENCE</scope>
    <source>
        <strain evidence="1">CHK55-1828</strain>
    </source>
</reference>
<accession>A0A921HWS7</accession>
<evidence type="ECO:0000313" key="1">
    <source>
        <dbReference type="EMBL" id="HJF91850.1"/>
    </source>
</evidence>
<organism evidence="1 2">
    <name type="scientific">Mediterranea massiliensis</name>
    <dbReference type="NCBI Taxonomy" id="1841865"/>
    <lineage>
        <taxon>Bacteria</taxon>
        <taxon>Pseudomonadati</taxon>
        <taxon>Bacteroidota</taxon>
        <taxon>Bacteroidia</taxon>
        <taxon>Bacteroidales</taxon>
        <taxon>Bacteroidaceae</taxon>
        <taxon>Mediterranea</taxon>
    </lineage>
</organism>
<name>A0A921HWS7_9BACT</name>
<dbReference type="AlphaFoldDB" id="A0A921HWS7"/>
<protein>
    <submittedName>
        <fullName evidence="1">Uncharacterized protein</fullName>
    </submittedName>
</protein>
<reference evidence="1" key="2">
    <citation type="submission" date="2021-09" db="EMBL/GenBank/DDBJ databases">
        <authorList>
            <person name="Gilroy R."/>
        </authorList>
    </citation>
    <scope>NUCLEOTIDE SEQUENCE</scope>
    <source>
        <strain evidence="1">CHK55-1828</strain>
    </source>
</reference>
<proteinExistence type="predicted"/>